<dbReference type="EMBL" id="CAAALY010262126">
    <property type="protein sequence ID" value="VEL39674.1"/>
    <property type="molecule type" value="Genomic_DNA"/>
</dbReference>
<reference evidence="1" key="1">
    <citation type="submission" date="2018-11" db="EMBL/GenBank/DDBJ databases">
        <authorList>
            <consortium name="Pathogen Informatics"/>
        </authorList>
    </citation>
    <scope>NUCLEOTIDE SEQUENCE</scope>
</reference>
<accession>A0A3S5B8P7</accession>
<dbReference type="Proteomes" id="UP000784294">
    <property type="component" value="Unassembled WGS sequence"/>
</dbReference>
<name>A0A3S5B8P7_9PLAT</name>
<organism evidence="1 2">
    <name type="scientific">Protopolystoma xenopodis</name>
    <dbReference type="NCBI Taxonomy" id="117903"/>
    <lineage>
        <taxon>Eukaryota</taxon>
        <taxon>Metazoa</taxon>
        <taxon>Spiralia</taxon>
        <taxon>Lophotrochozoa</taxon>
        <taxon>Platyhelminthes</taxon>
        <taxon>Monogenea</taxon>
        <taxon>Polyopisthocotylea</taxon>
        <taxon>Polystomatidea</taxon>
        <taxon>Polystomatidae</taxon>
        <taxon>Protopolystoma</taxon>
    </lineage>
</organism>
<proteinExistence type="predicted"/>
<protein>
    <submittedName>
        <fullName evidence="1">Uncharacterized protein</fullName>
    </submittedName>
</protein>
<comment type="caution">
    <text evidence="1">The sequence shown here is derived from an EMBL/GenBank/DDBJ whole genome shotgun (WGS) entry which is preliminary data.</text>
</comment>
<sequence>MRRRSRTGLEQGPRTAGFVECVTRVRPDCESKLLPCASLRRQVHFDDMTSGPRLFVVVTQFSRTGQANANKHERVTRDSR</sequence>
<dbReference type="AlphaFoldDB" id="A0A3S5B8P7"/>
<evidence type="ECO:0000313" key="1">
    <source>
        <dbReference type="EMBL" id="VEL39674.1"/>
    </source>
</evidence>
<gene>
    <name evidence="1" type="ORF">PXEA_LOCUS33114</name>
</gene>
<evidence type="ECO:0000313" key="2">
    <source>
        <dbReference type="Proteomes" id="UP000784294"/>
    </source>
</evidence>
<keyword evidence="2" id="KW-1185">Reference proteome</keyword>